<name>A0A6A3MNU0_9STRA</name>
<feature type="signal peptide" evidence="1">
    <location>
        <begin position="1"/>
        <end position="15"/>
    </location>
</feature>
<keyword evidence="1" id="KW-0732">Signal</keyword>
<accession>A0A6A3MNU0</accession>
<proteinExistence type="predicted"/>
<gene>
    <name evidence="2" type="ORF">PR001_g10254</name>
</gene>
<organism evidence="2 3">
    <name type="scientific">Phytophthora rubi</name>
    <dbReference type="NCBI Taxonomy" id="129364"/>
    <lineage>
        <taxon>Eukaryota</taxon>
        <taxon>Sar</taxon>
        <taxon>Stramenopiles</taxon>
        <taxon>Oomycota</taxon>
        <taxon>Peronosporomycetes</taxon>
        <taxon>Peronosporales</taxon>
        <taxon>Peronosporaceae</taxon>
        <taxon>Phytophthora</taxon>
    </lineage>
</organism>
<dbReference type="Proteomes" id="UP000429607">
    <property type="component" value="Unassembled WGS sequence"/>
</dbReference>
<sequence length="82" mass="9934">MKVSLFIHVVPSAWTRLRMFLYLYCCSAPCKFYPFMLHECNRLIKCCIYNKIEEYIPSNRIWILIFSGWVNIHQIISFPNRI</sequence>
<feature type="chain" id="PRO_5025387085" description="Secreted protein" evidence="1">
    <location>
        <begin position="16"/>
        <end position="82"/>
    </location>
</feature>
<comment type="caution">
    <text evidence="2">The sequence shown here is derived from an EMBL/GenBank/DDBJ whole genome shotgun (WGS) entry which is preliminary data.</text>
</comment>
<evidence type="ECO:0000313" key="3">
    <source>
        <dbReference type="Proteomes" id="UP000429607"/>
    </source>
</evidence>
<dbReference type="EMBL" id="QXFV01000596">
    <property type="protein sequence ID" value="KAE9033224.1"/>
    <property type="molecule type" value="Genomic_DNA"/>
</dbReference>
<dbReference type="AlphaFoldDB" id="A0A6A3MNU0"/>
<reference evidence="2 3" key="1">
    <citation type="submission" date="2018-09" db="EMBL/GenBank/DDBJ databases">
        <title>Genomic investigation of the strawberry pathogen Phytophthora fragariae indicates pathogenicity is determined by transcriptional variation in three key races.</title>
        <authorList>
            <person name="Adams T.M."/>
            <person name="Armitage A.D."/>
            <person name="Sobczyk M.K."/>
            <person name="Bates H.J."/>
            <person name="Dunwell J.M."/>
            <person name="Nellist C.F."/>
            <person name="Harrison R.J."/>
        </authorList>
    </citation>
    <scope>NUCLEOTIDE SEQUENCE [LARGE SCALE GENOMIC DNA]</scope>
    <source>
        <strain evidence="2 3">SCRP249</strain>
    </source>
</reference>
<protein>
    <recommendedName>
        <fullName evidence="4">Secreted protein</fullName>
    </recommendedName>
</protein>
<evidence type="ECO:0008006" key="4">
    <source>
        <dbReference type="Google" id="ProtNLM"/>
    </source>
</evidence>
<evidence type="ECO:0000256" key="1">
    <source>
        <dbReference type="SAM" id="SignalP"/>
    </source>
</evidence>
<evidence type="ECO:0000313" key="2">
    <source>
        <dbReference type="EMBL" id="KAE9033224.1"/>
    </source>
</evidence>